<accession>A0AAD1VK05</accession>
<feature type="non-terminal residue" evidence="1">
    <location>
        <position position="1"/>
    </location>
</feature>
<dbReference type="AlphaFoldDB" id="A0AAD1VK05"/>
<keyword evidence="2" id="KW-1185">Reference proteome</keyword>
<dbReference type="EMBL" id="OW240912">
    <property type="protein sequence ID" value="CAH2222052.1"/>
    <property type="molecule type" value="Genomic_DNA"/>
</dbReference>
<reference evidence="1" key="1">
    <citation type="submission" date="2022-03" db="EMBL/GenBank/DDBJ databases">
        <authorList>
            <person name="Alioto T."/>
            <person name="Alioto T."/>
            <person name="Gomez Garrido J."/>
        </authorList>
    </citation>
    <scope>NUCLEOTIDE SEQUENCE</scope>
</reference>
<sequence>ISPYRSPLYPISHNPLFQPGADGKALKHFQKAAYLTLGEILDTTEEQKVKRMQDLIETQTVIQKFQYHQIVHFVHSGPLAHSTKRTQTEFEQHCSKQDLKKKLISVMYTIIQTTHPPQLPLTPQHGKKN</sequence>
<name>A0AAD1VK05_PELCU</name>
<organism evidence="1 2">
    <name type="scientific">Pelobates cultripes</name>
    <name type="common">Western spadefoot toad</name>
    <dbReference type="NCBI Taxonomy" id="61616"/>
    <lineage>
        <taxon>Eukaryota</taxon>
        <taxon>Metazoa</taxon>
        <taxon>Chordata</taxon>
        <taxon>Craniata</taxon>
        <taxon>Vertebrata</taxon>
        <taxon>Euteleostomi</taxon>
        <taxon>Amphibia</taxon>
        <taxon>Batrachia</taxon>
        <taxon>Anura</taxon>
        <taxon>Pelobatoidea</taxon>
        <taxon>Pelobatidae</taxon>
        <taxon>Pelobates</taxon>
    </lineage>
</organism>
<proteinExistence type="predicted"/>
<protein>
    <submittedName>
        <fullName evidence="1">Uncharacterized protein</fullName>
    </submittedName>
</protein>
<dbReference type="Proteomes" id="UP001295444">
    <property type="component" value="Chromosome 01"/>
</dbReference>
<evidence type="ECO:0000313" key="1">
    <source>
        <dbReference type="EMBL" id="CAH2222052.1"/>
    </source>
</evidence>
<evidence type="ECO:0000313" key="2">
    <source>
        <dbReference type="Proteomes" id="UP001295444"/>
    </source>
</evidence>
<gene>
    <name evidence="1" type="ORF">PECUL_23A030878</name>
</gene>